<name>V5WD95_9SPIO</name>
<sequence>MKAALVIPLRYILILLLLTGLIIGYSVLLGAAEFQRMDGGDRSTLTLLYLVRGMKSGLYLGGILAVIICIRSVLSLRSARSLALMLLFIVAMPTFFFGYYGVRQLENSALSPDYVHLTGLSPAVIHQFSGGGVYHRETNTNLLLDVVLYHHSTPVYPGPEDLKEGVHLVPVESEIPRLSSLESVVYNSSAEEIIVNQRSNATPDSRALVIPVDEISNSRAALFHRSGIIGDIDTTVGLLFETLDEYADDMSYRYAALIFSLMLFLFSTFVFMRLTRWPLINFILAVIVNIAGLMLTRVHELFFIRDIAGSFLRERAMGYIAPGLLSFIAIIFIIMNVFLPSIKEWSREVGE</sequence>
<organism evidence="2 3">
    <name type="scientific">Salinispira pacifica</name>
    <dbReference type="NCBI Taxonomy" id="1307761"/>
    <lineage>
        <taxon>Bacteria</taxon>
        <taxon>Pseudomonadati</taxon>
        <taxon>Spirochaetota</taxon>
        <taxon>Spirochaetia</taxon>
        <taxon>Spirochaetales</taxon>
        <taxon>Spirochaetaceae</taxon>
        <taxon>Salinispira</taxon>
    </lineage>
</organism>
<accession>V5WD95</accession>
<dbReference type="HOGENOM" id="CLU_789616_0_0_12"/>
<dbReference type="STRING" id="1307761.L21SP2_0068"/>
<protein>
    <submittedName>
        <fullName evidence="2">Uncharacterized protein</fullName>
    </submittedName>
</protein>
<feature type="transmembrane region" description="Helical" evidence="1">
    <location>
        <begin position="82"/>
        <end position="102"/>
    </location>
</feature>
<keyword evidence="1" id="KW-1133">Transmembrane helix</keyword>
<proteinExistence type="predicted"/>
<reference evidence="2 3" key="1">
    <citation type="journal article" date="2015" name="Stand. Genomic Sci.">
        <title>Complete genome sequence and description of Salinispira pacifica gen. nov., sp. nov., a novel spirochaete isolated form a hypersaline microbial mat.</title>
        <authorList>
            <person name="Ben Hania W."/>
            <person name="Joseph M."/>
            <person name="Schumann P."/>
            <person name="Bunk B."/>
            <person name="Fiebig A."/>
            <person name="Sproer C."/>
            <person name="Klenk H.P."/>
            <person name="Fardeau M.L."/>
            <person name="Spring S."/>
        </authorList>
    </citation>
    <scope>NUCLEOTIDE SEQUENCE [LARGE SCALE GENOMIC DNA]</scope>
    <source>
        <strain evidence="2 3">L21-RPul-D2</strain>
    </source>
</reference>
<feature type="transmembrane region" description="Helical" evidence="1">
    <location>
        <begin position="319"/>
        <end position="339"/>
    </location>
</feature>
<evidence type="ECO:0000313" key="3">
    <source>
        <dbReference type="Proteomes" id="UP000018680"/>
    </source>
</evidence>
<evidence type="ECO:0000313" key="2">
    <source>
        <dbReference type="EMBL" id="AHC13514.1"/>
    </source>
</evidence>
<dbReference type="AlphaFoldDB" id="V5WD95"/>
<gene>
    <name evidence="2" type="ORF">L21SP2_0068</name>
</gene>
<feature type="transmembrane region" description="Helical" evidence="1">
    <location>
        <begin position="252"/>
        <end position="272"/>
    </location>
</feature>
<keyword evidence="3" id="KW-1185">Reference proteome</keyword>
<dbReference type="Proteomes" id="UP000018680">
    <property type="component" value="Chromosome"/>
</dbReference>
<dbReference type="RefSeq" id="WP_024266447.1">
    <property type="nucleotide sequence ID" value="NC_023035.1"/>
</dbReference>
<feature type="transmembrane region" description="Helical" evidence="1">
    <location>
        <begin position="279"/>
        <end position="299"/>
    </location>
</feature>
<evidence type="ECO:0000256" key="1">
    <source>
        <dbReference type="SAM" id="Phobius"/>
    </source>
</evidence>
<keyword evidence="1" id="KW-0812">Transmembrane</keyword>
<dbReference type="EMBL" id="CP006939">
    <property type="protein sequence ID" value="AHC13514.1"/>
    <property type="molecule type" value="Genomic_DNA"/>
</dbReference>
<dbReference type="KEGG" id="slr:L21SP2_0068"/>
<feature type="transmembrane region" description="Helical" evidence="1">
    <location>
        <begin position="47"/>
        <end position="70"/>
    </location>
</feature>
<keyword evidence="1" id="KW-0472">Membrane</keyword>